<evidence type="ECO:0000259" key="2">
    <source>
        <dbReference type="SMART" id="SM00471"/>
    </source>
</evidence>
<dbReference type="Pfam" id="PF07698">
    <property type="entry name" value="7TM-7TMR_HD"/>
    <property type="match status" value="1"/>
</dbReference>
<keyword evidence="1" id="KW-0472">Membrane</keyword>
<dbReference type="PANTHER" id="PTHR36442:SF1">
    <property type="entry name" value="CYCLIC-DI-AMP PHOSPHODIESTERASE PGPH"/>
    <property type="match status" value="1"/>
</dbReference>
<dbReference type="Gene3D" id="1.10.3210.10">
    <property type="entry name" value="Hypothetical protein af1432"/>
    <property type="match status" value="1"/>
</dbReference>
<dbReference type="EMBL" id="FRDJ01000004">
    <property type="protein sequence ID" value="SHN58215.1"/>
    <property type="molecule type" value="Genomic_DNA"/>
</dbReference>
<feature type="transmembrane region" description="Helical" evidence="1">
    <location>
        <begin position="136"/>
        <end position="156"/>
    </location>
</feature>
<dbReference type="RefSeq" id="WP_084634359.1">
    <property type="nucleotide sequence ID" value="NZ_FRDJ01000004.1"/>
</dbReference>
<dbReference type="STRING" id="1121883.SAMN02745226_00901"/>
<dbReference type="CDD" id="cd00077">
    <property type="entry name" value="HDc"/>
    <property type="match status" value="1"/>
</dbReference>
<dbReference type="InterPro" id="IPR052722">
    <property type="entry name" value="PgpH_phosphodiesterase"/>
</dbReference>
<keyword evidence="1" id="KW-0812">Transmembrane</keyword>
<keyword evidence="4" id="KW-1185">Reference proteome</keyword>
<reference evidence="4" key="1">
    <citation type="submission" date="2016-12" db="EMBL/GenBank/DDBJ databases">
        <authorList>
            <person name="Varghese N."/>
            <person name="Submissions S."/>
        </authorList>
    </citation>
    <scope>NUCLEOTIDE SEQUENCE [LARGE SCALE GENOMIC DNA]</scope>
    <source>
        <strain evidence="4">DSM 13020</strain>
    </source>
</reference>
<dbReference type="AlphaFoldDB" id="A0A1M7SI89"/>
<proteinExistence type="predicted"/>
<feature type="transmembrane region" description="Helical" evidence="1">
    <location>
        <begin position="97"/>
        <end position="115"/>
    </location>
</feature>
<name>A0A1M7SI89_FERGO</name>
<dbReference type="InterPro" id="IPR006675">
    <property type="entry name" value="HDIG_dom"/>
</dbReference>
<dbReference type="NCBIfam" id="TIGR00277">
    <property type="entry name" value="HDIG"/>
    <property type="match status" value="1"/>
</dbReference>
<dbReference type="Proteomes" id="UP000184207">
    <property type="component" value="Unassembled WGS sequence"/>
</dbReference>
<organism evidence="3 4">
    <name type="scientific">Fervidobacterium gondwanense DSM 13020</name>
    <dbReference type="NCBI Taxonomy" id="1121883"/>
    <lineage>
        <taxon>Bacteria</taxon>
        <taxon>Thermotogati</taxon>
        <taxon>Thermotogota</taxon>
        <taxon>Thermotogae</taxon>
        <taxon>Thermotogales</taxon>
        <taxon>Fervidobacteriaceae</taxon>
        <taxon>Fervidobacterium</taxon>
    </lineage>
</organism>
<accession>A0A1M7SI89</accession>
<dbReference type="SMART" id="SM00471">
    <property type="entry name" value="HDc"/>
    <property type="match status" value="1"/>
</dbReference>
<dbReference type="InterPro" id="IPR003607">
    <property type="entry name" value="HD/PDEase_dom"/>
</dbReference>
<feature type="domain" description="HD/PDEase" evidence="2">
    <location>
        <begin position="243"/>
        <end position="399"/>
    </location>
</feature>
<gene>
    <name evidence="3" type="ORF">SAMN02745226_00901</name>
</gene>
<evidence type="ECO:0000313" key="4">
    <source>
        <dbReference type="Proteomes" id="UP000184207"/>
    </source>
</evidence>
<feature type="transmembrane region" description="Helical" evidence="1">
    <location>
        <begin position="193"/>
        <end position="214"/>
    </location>
</feature>
<feature type="transmembrane region" description="Helical" evidence="1">
    <location>
        <begin position="42"/>
        <end position="61"/>
    </location>
</feature>
<dbReference type="InterPro" id="IPR006674">
    <property type="entry name" value="HD_domain"/>
</dbReference>
<evidence type="ECO:0000256" key="1">
    <source>
        <dbReference type="SAM" id="Phobius"/>
    </source>
</evidence>
<evidence type="ECO:0000313" key="3">
    <source>
        <dbReference type="EMBL" id="SHN58215.1"/>
    </source>
</evidence>
<feature type="transmembrane region" description="Helical" evidence="1">
    <location>
        <begin position="12"/>
        <end position="30"/>
    </location>
</feature>
<feature type="transmembrane region" description="Helical" evidence="1">
    <location>
        <begin position="162"/>
        <end position="181"/>
    </location>
</feature>
<dbReference type="InterPro" id="IPR011621">
    <property type="entry name" value="Metal-dep_PHydrolase_7TM_intra"/>
</dbReference>
<protein>
    <recommendedName>
        <fullName evidence="2">HD/PDEase domain-containing protein</fullName>
    </recommendedName>
</protein>
<keyword evidence="1" id="KW-1133">Transmembrane helix</keyword>
<dbReference type="SUPFAM" id="SSF109604">
    <property type="entry name" value="HD-domain/PDEase-like"/>
    <property type="match status" value="1"/>
</dbReference>
<sequence>MKEQKLHKTEVLLSESFMYDGVIIALLISVANNIYDLSLLDLANEFILILIIWYGIIEHFIRNSNVINLDVRYRLLFYTTLLGGATLNTFVYKSYGISYIPILIAPMLITLLIDYEFGASAGLILSLSTAFHHHDFFMFLHFFPQVFISNLMLKNIKNRIQVVKAGFVAGVVSLIMILFQEPVRHFYFSLQDYLILFLNPLFSSFAVLGLLPYIEVATRVYSNIGLLEIATINHPLLKSLSLHAPGTYQHSMRVAEFAEHAAESIGANAVLVRTCAMYHDIGKIRNPEYFAENLKSLENNPHNTLKPEVSKSIIMKHVTDGIEIARKHRLPIQIELAIPQHHGTRVMKYFYAKAVNESGSVDPAQYTYAGPKPKSKEMGILMIADVVEATSKSLKEPSVDAFRQVVEKTIVELIQEGELTDTELTTSDLKIITDTFVQIYENMLKHRIEYPVINEDIETIS</sequence>
<dbReference type="PANTHER" id="PTHR36442">
    <property type="entry name" value="CYCLIC-DI-AMP PHOSPHODIESTERASE PGPH"/>
    <property type="match status" value="1"/>
</dbReference>
<dbReference type="OrthoDB" id="9806952at2"/>
<dbReference type="Pfam" id="PF01966">
    <property type="entry name" value="HD"/>
    <property type="match status" value="1"/>
</dbReference>